<protein>
    <recommendedName>
        <fullName evidence="1">5-oxoprolinase subunit A</fullName>
        <shortName evidence="1">5-OPase subunit A</shortName>
        <ecNumber evidence="1">3.5.2.9</ecNumber>
    </recommendedName>
    <alternativeName>
        <fullName evidence="1">5-oxoprolinase (ATP-hydrolyzing) subunit A</fullName>
    </alternativeName>
</protein>
<dbReference type="HAMAP" id="MF_00691">
    <property type="entry name" value="PxpA"/>
    <property type="match status" value="1"/>
</dbReference>
<dbReference type="GO" id="GO:0005524">
    <property type="term" value="F:ATP binding"/>
    <property type="evidence" value="ECO:0007669"/>
    <property type="project" value="UniProtKB-UniRule"/>
</dbReference>
<dbReference type="Gene3D" id="3.20.20.370">
    <property type="entry name" value="Glycoside hydrolase/deacetylase"/>
    <property type="match status" value="1"/>
</dbReference>
<keyword evidence="1" id="KW-0547">Nucleotide-binding</keyword>
<keyword evidence="3" id="KW-1185">Reference proteome</keyword>
<comment type="subunit">
    <text evidence="1">Forms a complex composed of PxpA, PxpB and PxpC.</text>
</comment>
<gene>
    <name evidence="1 2" type="primary">pxpA</name>
    <name evidence="2" type="ORF">GDR74_14445</name>
</gene>
<dbReference type="NCBIfam" id="NF003814">
    <property type="entry name" value="PRK05406.1-3"/>
    <property type="match status" value="1"/>
</dbReference>
<dbReference type="EC" id="3.5.2.9" evidence="1"/>
<dbReference type="Proteomes" id="UP000325614">
    <property type="component" value="Chromosome"/>
</dbReference>
<dbReference type="PANTHER" id="PTHR30292">
    <property type="entry name" value="UNCHARACTERIZED PROTEIN YBGL-RELATED"/>
    <property type="match status" value="1"/>
</dbReference>
<reference evidence="2 3" key="1">
    <citation type="submission" date="2019-10" db="EMBL/GenBank/DDBJ databases">
        <title>Isolation, Identification of Microvirga thermotolerans HR1, a novel thermophilic bacterium and Comparative Genomics of the genus Microvirga.</title>
        <authorList>
            <person name="Li J."/>
            <person name="Zhang W."/>
            <person name="Lin M."/>
            <person name="Wang J."/>
        </authorList>
    </citation>
    <scope>NUCLEOTIDE SEQUENCE [LARGE SCALE GENOMIC DNA]</scope>
    <source>
        <strain evidence="2 3">HR1</strain>
    </source>
</reference>
<dbReference type="AlphaFoldDB" id="A0A5P9K176"/>
<dbReference type="PANTHER" id="PTHR30292:SF0">
    <property type="entry name" value="5-OXOPROLINASE SUBUNIT A"/>
    <property type="match status" value="1"/>
</dbReference>
<organism evidence="2 3">
    <name type="scientific">Microvirga thermotolerans</name>
    <dbReference type="NCBI Taxonomy" id="2651334"/>
    <lineage>
        <taxon>Bacteria</taxon>
        <taxon>Pseudomonadati</taxon>
        <taxon>Pseudomonadota</taxon>
        <taxon>Alphaproteobacteria</taxon>
        <taxon>Hyphomicrobiales</taxon>
        <taxon>Methylobacteriaceae</taxon>
        <taxon>Microvirga</taxon>
    </lineage>
</organism>
<keyword evidence="1 2" id="KW-0378">Hydrolase</keyword>
<sequence>MTTRTIDLNCDMGEGFGPWPMGDDDAMLDIVSSANVACGFHAGDPNIMFRTAETARRKGVAIGAHPGFNDLPGFGRRVIRGDSPAEIERMIAYQIGALQAVAALAGHRVTYVKAHGALNNMANEDEDLAMAIARAVKGVDPNLVNVCMPGLAMERTSEKIGVPVAREFFADRTYEDNGTLTSRKKPGSVLHDPEAAAERVLRTLEEGAVTTVSGRRIPVAVDTICVHGDEPSAVAMARTIRARLEANGIAVRPFTRL</sequence>
<dbReference type="KEGG" id="mico:GDR74_14445"/>
<dbReference type="SUPFAM" id="SSF88713">
    <property type="entry name" value="Glycoside hydrolase/deacetylase"/>
    <property type="match status" value="1"/>
</dbReference>
<accession>A0A5P9K176</accession>
<dbReference type="GO" id="GO:0005975">
    <property type="term" value="P:carbohydrate metabolic process"/>
    <property type="evidence" value="ECO:0007669"/>
    <property type="project" value="InterPro"/>
</dbReference>
<evidence type="ECO:0000256" key="1">
    <source>
        <dbReference type="HAMAP-Rule" id="MF_00691"/>
    </source>
</evidence>
<name>A0A5P9K176_9HYPH</name>
<evidence type="ECO:0000313" key="3">
    <source>
        <dbReference type="Proteomes" id="UP000325614"/>
    </source>
</evidence>
<comment type="function">
    <text evidence="1">Catalyzes the cleavage of 5-oxoproline to form L-glutamate coupled to the hydrolysis of ATP to ADP and inorganic phosphate.</text>
</comment>
<dbReference type="RefSeq" id="WP_152586961.1">
    <property type="nucleotide sequence ID" value="NZ_CP045423.1"/>
</dbReference>
<dbReference type="InterPro" id="IPR011330">
    <property type="entry name" value="Glyco_hydro/deAcase_b/a-brl"/>
</dbReference>
<dbReference type="Pfam" id="PF03746">
    <property type="entry name" value="LamB_YcsF"/>
    <property type="match status" value="1"/>
</dbReference>
<comment type="similarity">
    <text evidence="1">Belongs to the LamB/PxpA family.</text>
</comment>
<dbReference type="NCBIfam" id="NF003816">
    <property type="entry name" value="PRK05406.1-5"/>
    <property type="match status" value="1"/>
</dbReference>
<proteinExistence type="inferred from homology"/>
<comment type="catalytic activity">
    <reaction evidence="1">
        <text>5-oxo-L-proline + ATP + 2 H2O = L-glutamate + ADP + phosphate + H(+)</text>
        <dbReference type="Rhea" id="RHEA:10348"/>
        <dbReference type="ChEBI" id="CHEBI:15377"/>
        <dbReference type="ChEBI" id="CHEBI:15378"/>
        <dbReference type="ChEBI" id="CHEBI:29985"/>
        <dbReference type="ChEBI" id="CHEBI:30616"/>
        <dbReference type="ChEBI" id="CHEBI:43474"/>
        <dbReference type="ChEBI" id="CHEBI:58402"/>
        <dbReference type="ChEBI" id="CHEBI:456216"/>
        <dbReference type="EC" id="3.5.2.9"/>
    </reaction>
</comment>
<dbReference type="GO" id="GO:0017168">
    <property type="term" value="F:5-oxoprolinase (ATP-hydrolyzing) activity"/>
    <property type="evidence" value="ECO:0007669"/>
    <property type="project" value="UniProtKB-UniRule"/>
</dbReference>
<dbReference type="CDD" id="cd10787">
    <property type="entry name" value="LamB_YcsF_like"/>
    <property type="match status" value="1"/>
</dbReference>
<dbReference type="InterPro" id="IPR005501">
    <property type="entry name" value="LamB/YcsF/PxpA-like"/>
</dbReference>
<dbReference type="EMBL" id="CP045423">
    <property type="protein sequence ID" value="QFU17325.1"/>
    <property type="molecule type" value="Genomic_DNA"/>
</dbReference>
<evidence type="ECO:0000313" key="2">
    <source>
        <dbReference type="EMBL" id="QFU17325.1"/>
    </source>
</evidence>
<keyword evidence="1" id="KW-0067">ATP-binding</keyword>